<evidence type="ECO:0000313" key="7">
    <source>
        <dbReference type="EMBL" id="NFV80975.1"/>
    </source>
</evidence>
<sequence>MTETPFVVAVVDDDASFREAIVWLLRTNGYDARPYGDADSFIAQHNIRAIGCALVDLRLGEDCGIEVFLRSRAHGHDMPVIMISGHGDIPTAVKAVQQGAMGFIEKPIDNAKLLADVASASVYHRDFCARYGRAVDAMRLYGLLTVREQEVFWLLVNGKATKEIASELDISIRTAEVHRTRVFEKMRVNGLADLVGMSKHCTRQAI</sequence>
<dbReference type="SUPFAM" id="SSF52172">
    <property type="entry name" value="CheY-like"/>
    <property type="match status" value="1"/>
</dbReference>
<accession>A0A7C9UZT8</accession>
<evidence type="ECO:0000259" key="6">
    <source>
        <dbReference type="PROSITE" id="PS50110"/>
    </source>
</evidence>
<dbReference type="CDD" id="cd06170">
    <property type="entry name" value="LuxR_C_like"/>
    <property type="match status" value="1"/>
</dbReference>
<dbReference type="GO" id="GO:0000160">
    <property type="term" value="P:phosphorelay signal transduction system"/>
    <property type="evidence" value="ECO:0007669"/>
    <property type="project" value="InterPro"/>
</dbReference>
<evidence type="ECO:0000313" key="8">
    <source>
        <dbReference type="Proteomes" id="UP000480684"/>
    </source>
</evidence>
<gene>
    <name evidence="7" type="ORF">G4223_12730</name>
</gene>
<keyword evidence="1" id="KW-0805">Transcription regulation</keyword>
<reference evidence="7 8" key="1">
    <citation type="submission" date="2020-02" db="EMBL/GenBank/DDBJ databases">
        <authorList>
            <person name="Dziuba M."/>
            <person name="Kuznetsov B."/>
            <person name="Mardanov A."/>
            <person name="Ravin N."/>
            <person name="Grouzdev D."/>
        </authorList>
    </citation>
    <scope>NUCLEOTIDE SEQUENCE [LARGE SCALE GENOMIC DNA]</scope>
    <source>
        <strain evidence="7 8">SpK</strain>
    </source>
</reference>
<dbReference type="Gene3D" id="3.40.50.2300">
    <property type="match status" value="1"/>
</dbReference>
<evidence type="ECO:0000256" key="2">
    <source>
        <dbReference type="ARBA" id="ARBA00023125"/>
    </source>
</evidence>
<keyword evidence="8" id="KW-1185">Reference proteome</keyword>
<dbReference type="Proteomes" id="UP000480684">
    <property type="component" value="Unassembled WGS sequence"/>
</dbReference>
<dbReference type="GO" id="GO:0006355">
    <property type="term" value="P:regulation of DNA-templated transcription"/>
    <property type="evidence" value="ECO:0007669"/>
    <property type="project" value="InterPro"/>
</dbReference>
<name>A0A7C9UZT8_9PROT</name>
<dbReference type="RefSeq" id="WP_163680150.1">
    <property type="nucleotide sequence ID" value="NZ_JAAIYP010000038.1"/>
</dbReference>
<dbReference type="Pfam" id="PF00072">
    <property type="entry name" value="Response_reg"/>
    <property type="match status" value="1"/>
</dbReference>
<feature type="modified residue" description="4-aspartylphosphate" evidence="4">
    <location>
        <position position="56"/>
    </location>
</feature>
<proteinExistence type="predicted"/>
<dbReference type="SMART" id="SM00421">
    <property type="entry name" value="HTH_LUXR"/>
    <property type="match status" value="1"/>
</dbReference>
<comment type="caution">
    <text evidence="7">The sequence shown here is derived from an EMBL/GenBank/DDBJ whole genome shotgun (WGS) entry which is preliminary data.</text>
</comment>
<dbReference type="GO" id="GO:0003677">
    <property type="term" value="F:DNA binding"/>
    <property type="evidence" value="ECO:0007669"/>
    <property type="project" value="UniProtKB-KW"/>
</dbReference>
<keyword evidence="3" id="KW-0804">Transcription</keyword>
<dbReference type="InterPro" id="IPR011006">
    <property type="entry name" value="CheY-like_superfamily"/>
</dbReference>
<dbReference type="SUPFAM" id="SSF46894">
    <property type="entry name" value="C-terminal effector domain of the bipartite response regulators"/>
    <property type="match status" value="1"/>
</dbReference>
<evidence type="ECO:0000256" key="1">
    <source>
        <dbReference type="ARBA" id="ARBA00023015"/>
    </source>
</evidence>
<dbReference type="InterPro" id="IPR016032">
    <property type="entry name" value="Sig_transdc_resp-reg_C-effctor"/>
</dbReference>
<dbReference type="PANTHER" id="PTHR44688:SF16">
    <property type="entry name" value="DNA-BINDING TRANSCRIPTIONAL ACTIVATOR DEVR_DOSR"/>
    <property type="match status" value="1"/>
</dbReference>
<dbReference type="PRINTS" id="PR00038">
    <property type="entry name" value="HTHLUXR"/>
</dbReference>
<dbReference type="InterPro" id="IPR036388">
    <property type="entry name" value="WH-like_DNA-bd_sf"/>
</dbReference>
<keyword evidence="4" id="KW-0597">Phosphoprotein</keyword>
<dbReference type="InterPro" id="IPR001789">
    <property type="entry name" value="Sig_transdc_resp-reg_receiver"/>
</dbReference>
<dbReference type="PANTHER" id="PTHR44688">
    <property type="entry name" value="DNA-BINDING TRANSCRIPTIONAL ACTIVATOR DEVR_DOSR"/>
    <property type="match status" value="1"/>
</dbReference>
<dbReference type="PROSITE" id="PS50110">
    <property type="entry name" value="RESPONSE_REGULATORY"/>
    <property type="match status" value="1"/>
</dbReference>
<organism evidence="7 8">
    <name type="scientific">Magnetospirillum aberrantis SpK</name>
    <dbReference type="NCBI Taxonomy" id="908842"/>
    <lineage>
        <taxon>Bacteria</taxon>
        <taxon>Pseudomonadati</taxon>
        <taxon>Pseudomonadota</taxon>
        <taxon>Alphaproteobacteria</taxon>
        <taxon>Rhodospirillales</taxon>
        <taxon>Rhodospirillaceae</taxon>
        <taxon>Magnetospirillum</taxon>
    </lineage>
</organism>
<evidence type="ECO:0000256" key="4">
    <source>
        <dbReference type="PROSITE-ProRule" id="PRU00169"/>
    </source>
</evidence>
<feature type="domain" description="Response regulatory" evidence="6">
    <location>
        <begin position="7"/>
        <end position="121"/>
    </location>
</feature>
<dbReference type="AlphaFoldDB" id="A0A7C9UZT8"/>
<evidence type="ECO:0000259" key="5">
    <source>
        <dbReference type="PROSITE" id="PS50043"/>
    </source>
</evidence>
<dbReference type="Gene3D" id="1.10.10.10">
    <property type="entry name" value="Winged helix-like DNA-binding domain superfamily/Winged helix DNA-binding domain"/>
    <property type="match status" value="1"/>
</dbReference>
<feature type="domain" description="HTH luxR-type" evidence="5">
    <location>
        <begin position="137"/>
        <end position="202"/>
    </location>
</feature>
<protein>
    <submittedName>
        <fullName evidence="7">Response regulator transcription factor</fullName>
    </submittedName>
</protein>
<dbReference type="EMBL" id="JAAIYP010000038">
    <property type="protein sequence ID" value="NFV80975.1"/>
    <property type="molecule type" value="Genomic_DNA"/>
</dbReference>
<dbReference type="InterPro" id="IPR000792">
    <property type="entry name" value="Tscrpt_reg_LuxR_C"/>
</dbReference>
<dbReference type="PROSITE" id="PS50043">
    <property type="entry name" value="HTH_LUXR_2"/>
    <property type="match status" value="1"/>
</dbReference>
<dbReference type="Pfam" id="PF00196">
    <property type="entry name" value="GerE"/>
    <property type="match status" value="1"/>
</dbReference>
<dbReference type="SMART" id="SM00448">
    <property type="entry name" value="REC"/>
    <property type="match status" value="1"/>
</dbReference>
<keyword evidence="2" id="KW-0238">DNA-binding</keyword>
<evidence type="ECO:0000256" key="3">
    <source>
        <dbReference type="ARBA" id="ARBA00023163"/>
    </source>
</evidence>